<keyword evidence="2" id="KW-0808">Transferase</keyword>
<feature type="domain" description="Phospholipid/glycerol acyltransferase" evidence="5">
    <location>
        <begin position="46"/>
        <end position="170"/>
    </location>
</feature>
<dbReference type="GO" id="GO:0016746">
    <property type="term" value="F:acyltransferase activity"/>
    <property type="evidence" value="ECO:0007669"/>
    <property type="project" value="UniProtKB-KW"/>
</dbReference>
<dbReference type="GO" id="GO:0005783">
    <property type="term" value="C:endoplasmic reticulum"/>
    <property type="evidence" value="ECO:0007669"/>
    <property type="project" value="TreeGrafter"/>
</dbReference>
<keyword evidence="7" id="KW-1185">Reference proteome</keyword>
<feature type="domain" description="Phospholipid/glycerol acyltransferase" evidence="5">
    <location>
        <begin position="402"/>
        <end position="530"/>
    </location>
</feature>
<dbReference type="Proteomes" id="UP001152747">
    <property type="component" value="Unassembled WGS sequence"/>
</dbReference>
<dbReference type="PANTHER" id="PTHR10983">
    <property type="entry name" value="1-ACYLGLYCEROL-3-PHOSPHATE ACYLTRANSFERASE-RELATED"/>
    <property type="match status" value="1"/>
</dbReference>
<accession>A0A9P1N6K4</accession>
<feature type="transmembrane region" description="Helical" evidence="4">
    <location>
        <begin position="330"/>
        <end position="357"/>
    </location>
</feature>
<dbReference type="PANTHER" id="PTHR10983:SF19">
    <property type="entry name" value="PHOSPHOLIPID_GLYCEROL ACYLTRANSFERASE DOMAIN-CONTAINING PROTEIN"/>
    <property type="match status" value="1"/>
</dbReference>
<organism evidence="6 7">
    <name type="scientific">Caenorhabditis angaria</name>
    <dbReference type="NCBI Taxonomy" id="860376"/>
    <lineage>
        <taxon>Eukaryota</taxon>
        <taxon>Metazoa</taxon>
        <taxon>Ecdysozoa</taxon>
        <taxon>Nematoda</taxon>
        <taxon>Chromadorea</taxon>
        <taxon>Rhabditida</taxon>
        <taxon>Rhabditina</taxon>
        <taxon>Rhabditomorpha</taxon>
        <taxon>Rhabditoidea</taxon>
        <taxon>Rhabditidae</taxon>
        <taxon>Peloderinae</taxon>
        <taxon>Caenorhabditis</taxon>
    </lineage>
</organism>
<dbReference type="AlphaFoldDB" id="A0A9P1N6K4"/>
<keyword evidence="3" id="KW-0012">Acyltransferase</keyword>
<dbReference type="Pfam" id="PF16076">
    <property type="entry name" value="Acyltransf_C"/>
    <property type="match status" value="1"/>
</dbReference>
<name>A0A9P1N6K4_9PELO</name>
<dbReference type="SUPFAM" id="SSF69593">
    <property type="entry name" value="Glycerol-3-phosphate (1)-acyltransferase"/>
    <property type="match status" value="2"/>
</dbReference>
<evidence type="ECO:0000259" key="5">
    <source>
        <dbReference type="SMART" id="SM00563"/>
    </source>
</evidence>
<proteinExistence type="inferred from homology"/>
<sequence>MAPKLWREVADRLVGYWLTFPCSLVEWVFGVKFRVTGDLIDRNSPAIFIMNHRTRLDWLFLWNALYKMDPWLLTTEKITLKSPLRNIPGAGWAMSCGSYIFLNRNFENDQPNMTRIIKYFVETKKNYQILLFPEGTDKSDWANERSHNFAEKNGLTKFDYVLHPRTTGFSIFGEIVQTEIDLMKNGKFPEKVHLDVKKYDIEDLNKEIEEPEKWLTKLWNLKETRLRRFYEQKEHVLEPSGKRFVWPETTSGLGYTIAFSFWCLTSIFWIYTIYSSFWVKIYSLFAIIFYTSCLKFTNGAEFLFLNLMSSLNEPPVLGAGQPITTRLKGWAFVAGMLFSAFFGVIYIVTPLLVLIWWKPLVFRQFLDRLVGIWTTMPGALMTYLFGASIKIRGDFIDHNEPGLIIMNHRTRLDWLFFWMALYKMDPWLCTTEKISLKGILKYVPGAGWAMQAACYIFLDRSFDSDKSKLDKILEYYAAVGYKYQLLLFPEGTDKCPKATERSRLYAEKTGLIHYDYVLHPRVTGFVHIVQNMRKHNNIKFIYDVTIGFGDAIVQSEVDIAAHGVCPKEVYYQVRKIDISNIPENDEELGKWLIDLWAKKEHKLRKFYEMPRNLRNFDNTIDGNEYEMDDNSEKALKCLVGFWIFTTIFWIFMFFESAIMFWWAVLAIIFYVTVYYIYGGLEFLTIDVFNKQMGYGLVTQGAPVETTTDSI</sequence>
<dbReference type="InterPro" id="IPR032098">
    <property type="entry name" value="Acyltransf_C"/>
</dbReference>
<evidence type="ECO:0000313" key="6">
    <source>
        <dbReference type="EMBL" id="CAI5453008.1"/>
    </source>
</evidence>
<protein>
    <recommendedName>
        <fullName evidence="5">Phospholipid/glycerol acyltransferase domain-containing protein</fullName>
    </recommendedName>
</protein>
<dbReference type="EMBL" id="CANHGI010000005">
    <property type="protein sequence ID" value="CAI5453008.1"/>
    <property type="molecule type" value="Genomic_DNA"/>
</dbReference>
<feature type="transmembrane region" description="Helical" evidence="4">
    <location>
        <begin position="369"/>
        <end position="386"/>
    </location>
</feature>
<keyword evidence="4" id="KW-1133">Transmembrane helix</keyword>
<comment type="similarity">
    <text evidence="1">Belongs to the 1-acyl-sn-glycerol-3-phosphate acyltransferase family.</text>
</comment>
<dbReference type="OrthoDB" id="186786at2759"/>
<evidence type="ECO:0000256" key="4">
    <source>
        <dbReference type="SAM" id="Phobius"/>
    </source>
</evidence>
<keyword evidence="4" id="KW-0812">Transmembrane</keyword>
<feature type="transmembrane region" description="Helical" evidence="4">
    <location>
        <begin position="634"/>
        <end position="654"/>
    </location>
</feature>
<dbReference type="SMART" id="SM00563">
    <property type="entry name" value="PlsC"/>
    <property type="match status" value="2"/>
</dbReference>
<evidence type="ECO:0000256" key="2">
    <source>
        <dbReference type="ARBA" id="ARBA00022679"/>
    </source>
</evidence>
<reference evidence="6" key="1">
    <citation type="submission" date="2022-11" db="EMBL/GenBank/DDBJ databases">
        <authorList>
            <person name="Kikuchi T."/>
        </authorList>
    </citation>
    <scope>NUCLEOTIDE SEQUENCE</scope>
    <source>
        <strain evidence="6">PS1010</strain>
    </source>
</reference>
<feature type="transmembrane region" description="Helical" evidence="4">
    <location>
        <begin position="660"/>
        <end position="680"/>
    </location>
</feature>
<dbReference type="CDD" id="cd07990">
    <property type="entry name" value="LPLAT_LCLAT1-like"/>
    <property type="match status" value="2"/>
</dbReference>
<dbReference type="GO" id="GO:0036149">
    <property type="term" value="P:phosphatidylinositol acyl-chain remodeling"/>
    <property type="evidence" value="ECO:0007669"/>
    <property type="project" value="TreeGrafter"/>
</dbReference>
<evidence type="ECO:0000313" key="7">
    <source>
        <dbReference type="Proteomes" id="UP001152747"/>
    </source>
</evidence>
<keyword evidence="4" id="KW-0472">Membrane</keyword>
<gene>
    <name evidence="6" type="ORF">CAMP_LOCUS15645</name>
</gene>
<feature type="transmembrane region" description="Helical" evidence="4">
    <location>
        <begin position="277"/>
        <end position="297"/>
    </location>
</feature>
<comment type="caution">
    <text evidence="6">The sequence shown here is derived from an EMBL/GenBank/DDBJ whole genome shotgun (WGS) entry which is preliminary data.</text>
</comment>
<dbReference type="Pfam" id="PF01553">
    <property type="entry name" value="Acyltransferase"/>
    <property type="match status" value="2"/>
</dbReference>
<dbReference type="InterPro" id="IPR002123">
    <property type="entry name" value="Plipid/glycerol_acylTrfase"/>
</dbReference>
<evidence type="ECO:0000256" key="1">
    <source>
        <dbReference type="ARBA" id="ARBA00008655"/>
    </source>
</evidence>
<evidence type="ECO:0000256" key="3">
    <source>
        <dbReference type="ARBA" id="ARBA00023315"/>
    </source>
</evidence>